<protein>
    <recommendedName>
        <fullName evidence="4">C3H1-type domain-containing protein</fullName>
    </recommendedName>
</protein>
<gene>
    <name evidence="2" type="ORF">PNOK_0031500</name>
</gene>
<feature type="region of interest" description="Disordered" evidence="1">
    <location>
        <begin position="37"/>
        <end position="306"/>
    </location>
</feature>
<proteinExistence type="predicted"/>
<feature type="compositionally biased region" description="Low complexity" evidence="1">
    <location>
        <begin position="358"/>
        <end position="375"/>
    </location>
</feature>
<evidence type="ECO:0000313" key="3">
    <source>
        <dbReference type="Proteomes" id="UP000217199"/>
    </source>
</evidence>
<feature type="region of interest" description="Disordered" evidence="1">
    <location>
        <begin position="524"/>
        <end position="547"/>
    </location>
</feature>
<feature type="compositionally biased region" description="Basic and acidic residues" evidence="1">
    <location>
        <begin position="232"/>
        <end position="257"/>
    </location>
</feature>
<dbReference type="InParanoid" id="A0A286UUJ4"/>
<feature type="compositionally biased region" description="Polar residues" evidence="1">
    <location>
        <begin position="108"/>
        <end position="133"/>
    </location>
</feature>
<accession>A0A286UUJ4</accession>
<organism evidence="2 3">
    <name type="scientific">Pyrrhoderma noxium</name>
    <dbReference type="NCBI Taxonomy" id="2282107"/>
    <lineage>
        <taxon>Eukaryota</taxon>
        <taxon>Fungi</taxon>
        <taxon>Dikarya</taxon>
        <taxon>Basidiomycota</taxon>
        <taxon>Agaricomycotina</taxon>
        <taxon>Agaricomycetes</taxon>
        <taxon>Hymenochaetales</taxon>
        <taxon>Hymenochaetaceae</taxon>
        <taxon>Pyrrhoderma</taxon>
    </lineage>
</organism>
<dbReference type="OrthoDB" id="2677428at2759"/>
<dbReference type="Proteomes" id="UP000217199">
    <property type="component" value="Unassembled WGS sequence"/>
</dbReference>
<dbReference type="STRING" id="2282107.A0A286UUJ4"/>
<feature type="compositionally biased region" description="Polar residues" evidence="1">
    <location>
        <begin position="159"/>
        <end position="171"/>
    </location>
</feature>
<feature type="compositionally biased region" description="Basic and acidic residues" evidence="1">
    <location>
        <begin position="281"/>
        <end position="296"/>
    </location>
</feature>
<comment type="caution">
    <text evidence="2">The sequence shown here is derived from an EMBL/GenBank/DDBJ whole genome shotgun (WGS) entry which is preliminary data.</text>
</comment>
<feature type="compositionally biased region" description="Basic and acidic residues" evidence="1">
    <location>
        <begin position="140"/>
        <end position="158"/>
    </location>
</feature>
<evidence type="ECO:0000313" key="2">
    <source>
        <dbReference type="EMBL" id="PAV23247.1"/>
    </source>
</evidence>
<reference evidence="2 3" key="1">
    <citation type="journal article" date="2017" name="Mol. Ecol.">
        <title>Comparative and population genomic landscape of Phellinus noxius: A hypervariable fungus causing root rot in trees.</title>
        <authorList>
            <person name="Chung C.L."/>
            <person name="Lee T.J."/>
            <person name="Akiba M."/>
            <person name="Lee H.H."/>
            <person name="Kuo T.H."/>
            <person name="Liu D."/>
            <person name="Ke H.M."/>
            <person name="Yokoi T."/>
            <person name="Roa M.B."/>
            <person name="Lu M.J."/>
            <person name="Chang Y.Y."/>
            <person name="Ann P.J."/>
            <person name="Tsai J.N."/>
            <person name="Chen C.Y."/>
            <person name="Tzean S.S."/>
            <person name="Ota Y."/>
            <person name="Hattori T."/>
            <person name="Sahashi N."/>
            <person name="Liou R.F."/>
            <person name="Kikuchi T."/>
            <person name="Tsai I.J."/>
        </authorList>
    </citation>
    <scope>NUCLEOTIDE SEQUENCE [LARGE SCALE GENOMIC DNA]</scope>
    <source>
        <strain evidence="2 3">FFPRI411160</strain>
    </source>
</reference>
<evidence type="ECO:0008006" key="4">
    <source>
        <dbReference type="Google" id="ProtNLM"/>
    </source>
</evidence>
<name>A0A286UUJ4_9AGAM</name>
<feature type="region of interest" description="Disordered" evidence="1">
    <location>
        <begin position="347"/>
        <end position="375"/>
    </location>
</feature>
<feature type="compositionally biased region" description="Polar residues" evidence="1">
    <location>
        <begin position="525"/>
        <end position="544"/>
    </location>
</feature>
<dbReference type="EMBL" id="NBII01000001">
    <property type="protein sequence ID" value="PAV23247.1"/>
    <property type="molecule type" value="Genomic_DNA"/>
</dbReference>
<sequence length="798" mass="89999">MPAIRCWHYDELGRPKDGGCPRLGRGCTYIHPSESLWDRAPRSKNPAHIHGSQSQNRPFERRRSDLFSQPPPTGPRASRVHRDNNEASGSRRYSDSGWANRPRKDSESTLGNNESLRVWNSNQGSFGGTSTWGTAVDETDNTKNVDKGKGRAIEKEDTSWGTWHSNDSSRWGATGGDASESRWDVSNSTSDRWRSEGGWEGTSDPSERTGGWGSVSANDPKEDAWPMAPAESKGDKTETEDNPEIEKIAEPQSRDNDSVNDTEATAGEGKQSHSPILQDSPSHEEPGEIYESERPQKRQRMSTDDSNDLMDAVKEFEDVQSILSPLPTASEAGKSLADTPEPPVGYIIKVKNIPPPEESSSTPSISLPDNSSSTPKLHEISYKQAREYWNSVIELLSRAIRLKLLQIEVNKDLRDFKSAEHSNIYQKAGNKAASLLESEKRRLKAATDRLGRDYRDTLLKLVFLERQFDFPLYALTQERESVIEMHNETQLLRQFVQGCFFYIESKKQEVDNIVSISRPTPDATFDSNGYYTENPELPSSNDPEPQTEEEMILSRLKRLGDLACDLSYRDLNKGTDLPELVRKRIDEHRPSLMNGLEEMDAFEREVDEVSKRLAEEHAILDKEVEDLASGVREIFLDRERVTVDTEIEIIKRRIDEIRGLLGIQKNNEQTIEALLRTSNSVLQELRERLRPLCVEKNNSDLSDEVTKNVLSVVLSACREKTFADWEEISKQLTEDSKNVIEENEKKIVDKLVPVLLPILNISNETRLMLQKKVTKLPPHPSALTSDSPIGTAPPPSDN</sequence>
<evidence type="ECO:0000256" key="1">
    <source>
        <dbReference type="SAM" id="MobiDB-lite"/>
    </source>
</evidence>
<keyword evidence="3" id="KW-1185">Reference proteome</keyword>
<dbReference type="AlphaFoldDB" id="A0A286UUJ4"/>
<feature type="region of interest" description="Disordered" evidence="1">
    <location>
        <begin position="776"/>
        <end position="798"/>
    </location>
</feature>